<dbReference type="PANTHER" id="PTHR23150:SF19">
    <property type="entry name" value="FORMYLGLYCINE-GENERATING ENZYME"/>
    <property type="match status" value="1"/>
</dbReference>
<dbReference type="InterPro" id="IPR051043">
    <property type="entry name" value="Sulfatase_Mod_Factor_Kinase"/>
</dbReference>
<organism evidence="5 6">
    <name type="scientific">Candidatus Schekmanbacteria bacterium RBG_16_38_11</name>
    <dbReference type="NCBI Taxonomy" id="1817880"/>
    <lineage>
        <taxon>Bacteria</taxon>
        <taxon>Candidatus Schekmaniibacteriota</taxon>
    </lineage>
</organism>
<evidence type="ECO:0000313" key="5">
    <source>
        <dbReference type="EMBL" id="OGL44192.1"/>
    </source>
</evidence>
<sequence length="423" mass="47826">MEMKKNIFIVIAPILSMLFIAGCSGKTSELYMADKAASINQGTPSPPEKGETLTNSIGINFAYIPSGTFTMGSPTDELGRNLDEIQHEVTITKGFYMQTTEVTQGQWKVVMGNNPSYFLNCGDDCPVENVSWYDVQEFIRRLNNLDGTKKYRLPSEAEWEYACRAGSKTSLANGNIKEGNCCYDSNLDAMGWYVSNSDGGTHPVARKKPNDWGLYDMHGNVWEWCQDWERKYPFINVTDATGPQRGWFKIRRGGGWNEYPRFCRSAYRSRFNPDEVDSHIGFRLVMNPVEVSPETIEPKSEPTIESEAPVVEAENFTLQDVTFDFDSSKIRNQMLPVVEDIVAVLKKSSKNIIIEGNTCDMGSNIYNQRLSERRAASVKTFFVNKGIDSSRIEIVGYGETMPKFDNSTQKGRSLNRRVEIHLK</sequence>
<dbReference type="CDD" id="cd07185">
    <property type="entry name" value="OmpA_C-like"/>
    <property type="match status" value="1"/>
</dbReference>
<dbReference type="GO" id="GO:0016020">
    <property type="term" value="C:membrane"/>
    <property type="evidence" value="ECO:0007669"/>
    <property type="project" value="UniProtKB-SubCell"/>
</dbReference>
<dbReference type="GO" id="GO:0120147">
    <property type="term" value="F:formylglycine-generating oxidase activity"/>
    <property type="evidence" value="ECO:0007669"/>
    <property type="project" value="TreeGrafter"/>
</dbReference>
<comment type="subcellular location">
    <subcellularLocation>
        <location evidence="1">Membrane</location>
    </subcellularLocation>
</comment>
<dbReference type="InterPro" id="IPR006664">
    <property type="entry name" value="OMP_bac"/>
</dbReference>
<accession>A0A1F7RRM3</accession>
<dbReference type="InterPro" id="IPR016187">
    <property type="entry name" value="CTDL_fold"/>
</dbReference>
<name>A0A1F7RRM3_9BACT</name>
<evidence type="ECO:0000256" key="3">
    <source>
        <dbReference type="PROSITE-ProRule" id="PRU00473"/>
    </source>
</evidence>
<dbReference type="AlphaFoldDB" id="A0A1F7RRM3"/>
<keyword evidence="2 3" id="KW-0472">Membrane</keyword>
<dbReference type="Gene3D" id="3.30.1330.60">
    <property type="entry name" value="OmpA-like domain"/>
    <property type="match status" value="1"/>
</dbReference>
<evidence type="ECO:0000256" key="2">
    <source>
        <dbReference type="ARBA" id="ARBA00023136"/>
    </source>
</evidence>
<dbReference type="Pfam" id="PF03781">
    <property type="entry name" value="FGE-sulfatase"/>
    <property type="match status" value="1"/>
</dbReference>
<protein>
    <recommendedName>
        <fullName evidence="4">OmpA-like domain-containing protein</fullName>
    </recommendedName>
</protein>
<dbReference type="PRINTS" id="PR01021">
    <property type="entry name" value="OMPADOMAIN"/>
</dbReference>
<evidence type="ECO:0000256" key="1">
    <source>
        <dbReference type="ARBA" id="ARBA00004370"/>
    </source>
</evidence>
<feature type="domain" description="OmpA-like" evidence="4">
    <location>
        <begin position="310"/>
        <end position="423"/>
    </location>
</feature>
<dbReference type="Pfam" id="PF00691">
    <property type="entry name" value="OmpA"/>
    <property type="match status" value="1"/>
</dbReference>
<dbReference type="SUPFAM" id="SSF103088">
    <property type="entry name" value="OmpA-like"/>
    <property type="match status" value="1"/>
</dbReference>
<dbReference type="InterPro" id="IPR005532">
    <property type="entry name" value="SUMF_dom"/>
</dbReference>
<dbReference type="Proteomes" id="UP000178435">
    <property type="component" value="Unassembled WGS sequence"/>
</dbReference>
<dbReference type="PANTHER" id="PTHR23150">
    <property type="entry name" value="SULFATASE MODIFYING FACTOR 1, 2"/>
    <property type="match status" value="1"/>
</dbReference>
<reference evidence="5 6" key="1">
    <citation type="journal article" date="2016" name="Nat. Commun.">
        <title>Thousands of microbial genomes shed light on interconnected biogeochemical processes in an aquifer system.</title>
        <authorList>
            <person name="Anantharaman K."/>
            <person name="Brown C.T."/>
            <person name="Hug L.A."/>
            <person name="Sharon I."/>
            <person name="Castelle C.J."/>
            <person name="Probst A.J."/>
            <person name="Thomas B.C."/>
            <person name="Singh A."/>
            <person name="Wilkins M.J."/>
            <person name="Karaoz U."/>
            <person name="Brodie E.L."/>
            <person name="Williams K.H."/>
            <person name="Hubbard S.S."/>
            <person name="Banfield J.F."/>
        </authorList>
    </citation>
    <scope>NUCLEOTIDE SEQUENCE [LARGE SCALE GENOMIC DNA]</scope>
</reference>
<dbReference type="InterPro" id="IPR042095">
    <property type="entry name" value="SUMF_sf"/>
</dbReference>
<dbReference type="PROSITE" id="PS51123">
    <property type="entry name" value="OMPA_2"/>
    <property type="match status" value="1"/>
</dbReference>
<dbReference type="EMBL" id="MGDF01000155">
    <property type="protein sequence ID" value="OGL44192.1"/>
    <property type="molecule type" value="Genomic_DNA"/>
</dbReference>
<dbReference type="InterPro" id="IPR006665">
    <property type="entry name" value="OmpA-like"/>
</dbReference>
<dbReference type="InterPro" id="IPR036737">
    <property type="entry name" value="OmpA-like_sf"/>
</dbReference>
<evidence type="ECO:0000259" key="4">
    <source>
        <dbReference type="PROSITE" id="PS51123"/>
    </source>
</evidence>
<evidence type="ECO:0000313" key="6">
    <source>
        <dbReference type="Proteomes" id="UP000178435"/>
    </source>
</evidence>
<dbReference type="SUPFAM" id="SSF56436">
    <property type="entry name" value="C-type lectin-like"/>
    <property type="match status" value="1"/>
</dbReference>
<gene>
    <name evidence="5" type="ORF">A2149_03855</name>
</gene>
<dbReference type="PROSITE" id="PS51257">
    <property type="entry name" value="PROKAR_LIPOPROTEIN"/>
    <property type="match status" value="1"/>
</dbReference>
<dbReference type="Gene3D" id="3.90.1580.10">
    <property type="entry name" value="paralog of FGE (formylglycine-generating enzyme)"/>
    <property type="match status" value="1"/>
</dbReference>
<proteinExistence type="predicted"/>
<comment type="caution">
    <text evidence="5">The sequence shown here is derived from an EMBL/GenBank/DDBJ whole genome shotgun (WGS) entry which is preliminary data.</text>
</comment>